<keyword evidence="8" id="KW-0547">Nucleotide-binding</keyword>
<dbReference type="GO" id="GO:0003968">
    <property type="term" value="F:RNA-directed RNA polymerase activity"/>
    <property type="evidence" value="ECO:0007669"/>
    <property type="project" value="UniProtKB-KW"/>
</dbReference>
<comment type="catalytic activity">
    <reaction evidence="15">
        <text>a 5'-end (5'-triphosphoguanosine)-(2'-O-methyladenylyl)-adenylyl-cytidylyl-adenosine in mRNA + S-adenosyl-L-methionine = a 5'-end (N(7)-methyl 5'-triphosphoguanosine)-(2'-O-methyladenylyl)-adenylyl-cytidylyl-adenosine in mRNA + S-adenosyl-L-homocysteine</text>
        <dbReference type="Rhea" id="RHEA:65440"/>
        <dbReference type="Rhea" id="RHEA-COMP:16798"/>
        <dbReference type="Rhea" id="RHEA-COMP:16801"/>
        <dbReference type="ChEBI" id="CHEBI:57856"/>
        <dbReference type="ChEBI" id="CHEBI:59789"/>
        <dbReference type="ChEBI" id="CHEBI:156482"/>
        <dbReference type="ChEBI" id="CHEBI:156483"/>
    </reaction>
</comment>
<evidence type="ECO:0000256" key="2">
    <source>
        <dbReference type="ARBA" id="ARBA00012494"/>
    </source>
</evidence>
<comment type="subcellular location">
    <subcellularLocation>
        <location evidence="1">Virion</location>
    </subcellularLocation>
</comment>
<keyword evidence="10" id="KW-0946">Virion</keyword>
<accession>A0A6B9KLT3</accession>
<comment type="catalytic activity">
    <reaction evidence="14">
        <text>a 5'-end triphospho-adenylyl-adenylyl-cytidylyl-adenosine in mRNA + GDP + H(+) = a 5'-end (5'-triphosphoguanosine)-adenylyl-adenylyl-cytidylyl-adenosine in mRNA + diphosphate</text>
        <dbReference type="Rhea" id="RHEA:65436"/>
        <dbReference type="Rhea" id="RHEA-COMP:16797"/>
        <dbReference type="Rhea" id="RHEA-COMP:16799"/>
        <dbReference type="ChEBI" id="CHEBI:15378"/>
        <dbReference type="ChEBI" id="CHEBI:33019"/>
        <dbReference type="ChEBI" id="CHEBI:58189"/>
        <dbReference type="ChEBI" id="CHEBI:156484"/>
        <dbReference type="ChEBI" id="CHEBI:156503"/>
        <dbReference type="EC" id="2.7.7.88"/>
    </reaction>
</comment>
<keyword evidence="22" id="KW-0695">RNA-directed DNA polymerase</keyword>
<name>A0A6B9KLT3_9VIRU</name>
<dbReference type="EC" id="2.7.7.48" evidence="2"/>
<dbReference type="Pfam" id="PF00946">
    <property type="entry name" value="Mononeg_RNA_pol"/>
    <property type="match status" value="1"/>
</dbReference>
<evidence type="ECO:0000256" key="8">
    <source>
        <dbReference type="ARBA" id="ARBA00022741"/>
    </source>
</evidence>
<evidence type="ECO:0000256" key="19">
    <source>
        <dbReference type="ARBA" id="ARBA00047370"/>
    </source>
</evidence>
<protein>
    <recommendedName>
        <fullName evidence="2">RNA-directed RNA polymerase</fullName>
        <ecNumber evidence="2">2.7.7.48</ecNumber>
    </recommendedName>
    <alternativeName>
        <fullName evidence="17">Replicase</fullName>
    </alternativeName>
    <alternativeName>
        <fullName evidence="16">Transcriptase</fullName>
    </alternativeName>
</protein>
<keyword evidence="11" id="KW-0693">Viral RNA replication</keyword>
<feature type="domain" description="RdRp catalytic" evidence="21">
    <location>
        <begin position="296"/>
        <end position="460"/>
    </location>
</feature>
<keyword evidence="9" id="KW-0067">ATP-binding</keyword>
<evidence type="ECO:0000256" key="1">
    <source>
        <dbReference type="ARBA" id="ARBA00004328"/>
    </source>
</evidence>
<dbReference type="PROSITE" id="PS50526">
    <property type="entry name" value="RDRP_SSRNA_NEG_NONSEG"/>
    <property type="match status" value="1"/>
</dbReference>
<evidence type="ECO:0000256" key="3">
    <source>
        <dbReference type="ARBA" id="ARBA00022484"/>
    </source>
</evidence>
<comment type="catalytic activity">
    <reaction evidence="20">
        <text>GTP + H2O = GDP + phosphate + H(+)</text>
        <dbReference type="Rhea" id="RHEA:19669"/>
        <dbReference type="ChEBI" id="CHEBI:15377"/>
        <dbReference type="ChEBI" id="CHEBI:15378"/>
        <dbReference type="ChEBI" id="CHEBI:37565"/>
        <dbReference type="ChEBI" id="CHEBI:43474"/>
        <dbReference type="ChEBI" id="CHEBI:58189"/>
    </reaction>
</comment>
<evidence type="ECO:0000256" key="18">
    <source>
        <dbReference type="ARBA" id="ARBA00047332"/>
    </source>
</evidence>
<evidence type="ECO:0000256" key="7">
    <source>
        <dbReference type="ARBA" id="ARBA00022695"/>
    </source>
</evidence>
<evidence type="ECO:0000256" key="17">
    <source>
        <dbReference type="ARBA" id="ARBA00031012"/>
    </source>
</evidence>
<dbReference type="GO" id="GO:0044423">
    <property type="term" value="C:virion component"/>
    <property type="evidence" value="ECO:0007669"/>
    <property type="project" value="UniProtKB-KW"/>
</dbReference>
<evidence type="ECO:0000256" key="12">
    <source>
        <dbReference type="ARBA" id="ARBA00023042"/>
    </source>
</evidence>
<organism evidence="22">
    <name type="scientific">Atrato Chu-like virus 4</name>
    <dbReference type="NCBI Taxonomy" id="2689324"/>
    <lineage>
        <taxon>Viruses</taxon>
        <taxon>Riboviria</taxon>
        <taxon>Orthornavirae</taxon>
        <taxon>Negarnaviricota</taxon>
        <taxon>Haploviricotina</taxon>
        <taxon>Monjiviricetes</taxon>
        <taxon>Jingchuvirales</taxon>
        <taxon>Chuviridae</taxon>
    </lineage>
</organism>
<dbReference type="GO" id="GO:0003964">
    <property type="term" value="F:RNA-directed DNA polymerase activity"/>
    <property type="evidence" value="ECO:0007669"/>
    <property type="project" value="UniProtKB-KW"/>
</dbReference>
<evidence type="ECO:0000256" key="14">
    <source>
        <dbReference type="ARBA" id="ARBA00024494"/>
    </source>
</evidence>
<keyword evidence="6" id="KW-0949">S-adenosyl-L-methionine</keyword>
<evidence type="ECO:0000256" key="16">
    <source>
        <dbReference type="ARBA" id="ARBA00030436"/>
    </source>
</evidence>
<dbReference type="GO" id="GO:0005524">
    <property type="term" value="F:ATP binding"/>
    <property type="evidence" value="ECO:0007669"/>
    <property type="project" value="UniProtKB-KW"/>
</dbReference>
<evidence type="ECO:0000256" key="13">
    <source>
        <dbReference type="ARBA" id="ARBA00023268"/>
    </source>
</evidence>
<evidence type="ECO:0000256" key="6">
    <source>
        <dbReference type="ARBA" id="ARBA00022691"/>
    </source>
</evidence>
<evidence type="ECO:0000259" key="21">
    <source>
        <dbReference type="PROSITE" id="PS50526"/>
    </source>
</evidence>
<sequence length="2107" mass="238509">MWSALHDLGVVSEEHFFDSDLYDLFYRIETPLVAELIGIVKLCGHPSIDVVNGLRKLDERVHAQLQIDDNTVKRSLGVMIRDLCRHFRGREHVYPILISESLSPAISELLRQNIDPGSREGALKFEAITVEEWSNVKFGKNMVFQVADSQFDLIKDKATCPTRSNAVKVLLHGTKEGRRIPVTGKKVLLAFLLDPNYTESFKEYLNNYMTQNTWDDQVLEYLVIKLTAKELEEKELGRFFGASPVEERGRRLVQLKNALSVMQLYMPEQLLTTGELETIHKLVSFRHLANQLPGYTMIHASVDFSKWNNNFRRQTVDFASGKVLDEWFGLNGLYSRTMLAFEKMLVYYVDGSYQISWDGQSGGIEGLNQATWTFLFLAGLKESLERMGFRYHITVKGDDVRITFLVPTADLDRKGFNVVRQEIMRELQSKCEKLGWELNPNESYVSLSLVCTSKQYLIGDTWLPASMKKMAKVEAISNVLYPIYEDYVANMYSVAHSACSQTTAALPSYVLAMYMAIRLTEREFKDYKLTLERATALATWPQVLGGPGPLPLQTFLVRGENDMLSCSLSLLRFIVLGYLPYATDIELDIDRLKKAFMGILTQKLEDEIDLKQLCLDPYSIPLRTPVRPIQLVRRNIRESLKQHCRHPDVCQLLTVEADEFEETLLYNLESLSPCCPRLLSAVWECTPSYLVDELITKFLQSKTVLQFLSRQGSSPLVQRKLPNLIRKVIAAVNARKLYWVGVLNANEPDFGGEIFGISCPMWSDKNICTTKITAHIREKSWRRQMYGITYPSLVDQLHIWIPGDKEGEVLITNKSTFHKTLNSIFQVLEISQPKNHIIKLSNHVQDAHFEINSKSHHYMTSGSCHAWMGSKTDSRVHFPDWPEEAVSSPALKLKKLIIILSATSKLAPEIVVMLQRLSRIISGVSIEHLMKMTCTDKDANFFTRVPTHDYSLVTMPNSRPNIANIVNVDYTDNSLLTMDSKSRTVNIAAVHYFLIAISMFPLQSNQTLSSTHPDILYACFDFEPDSLKSSLTFEFCNACCSIIDDIPITCTKPLRSINSYDLMYLRAVQCTDGENAMITRAAITRINQKLLEPSTLASVSQMWRCSANKAFQIVVARIREYVTGIYQSAALAGLPPMTDNETVQAICSSMGIIPQVRQSVKTTILSKTDPGVTSIAVISDLAFEYFKIASNSSQLFYHNLEAPDESGLRSMYSPILSLLHRENVLDKMVETFNLYAPNMLQIRIPRLTPLYTDMIAEQILKSFSQGTMHWLEKLRNEPFGRRIWDINSVAGFRASLIHDTNILRLTLPKLLWSIIPADVWVASMEWLSDVTTDFTIFSADVLPEECPNDAIQGIAALNIILSILIFDWPYIGYTDHRITSYINDSETILLMNHQTLAELGAKQLVDYTPGLDEEPILSIRGGIQRYYDNLNWTQLQLNTFLRILRHITYFQLYDSVQILEDMSYQLLSSAAFLNTVNPLNATQNTIHQLIIRIQEEEPRHVQVPPLTAMQIPYLRETPPTAILHRLPTPIADGACTPEDLDIFLIGVRAGIDHILEVLPASKDIGLLSHGSQYQFSKAYSLLNGQPPSIDRPNYLLVVYGDASGWIARVALNLYQKLHVLNFAIDIDLETTSPRRLIGNRARHYPSELALLTEQEKSRLSVVHGIGGDICSATAGRIMCKTVLDTDLTLAQLYFDLTTIPVTDQIQAIKGVANQIINLNWLTGPVWLLWDLRNINLMSFARSISWATEILIDIVCGYGLEAPVLVLRLSMLVMPNLTGLLTQVPFALRQSVLTLLDNNIFHEMSTPYNYRPNLIQDLAPLINPSIFHLIPNLNMSEVPASTCLCELRPIILDIIESTITKLEGELQTKLNKQHINQDDYNYIAKLFRRVSRLIGVKTIVSYTSGEAFEALAISSMQRIFTNCFPPGTNHGGSYEVTDGRVLKWSQIGPISAEITAQRHYVVIKSRAFQINLWAELTRGYSLGVDLISLWNLFCTYPVDRYDDLNLMLNRHLEGLEVDICCTRNLRLAHKLEQLIVKLKMECFKGGLGISLGVLIRGDRTPLRSPGQALEGSPAYNPLSPDYAAMTPGRQIRSVVISLYMCNAPHTYI</sequence>
<keyword evidence="7" id="KW-0548">Nucleotidyltransferase</keyword>
<dbReference type="Pfam" id="PF14318">
    <property type="entry name" value="Mononeg_mRNAcap"/>
    <property type="match status" value="1"/>
</dbReference>
<proteinExistence type="predicted"/>
<evidence type="ECO:0000256" key="20">
    <source>
        <dbReference type="ARBA" id="ARBA00048548"/>
    </source>
</evidence>
<keyword evidence="3" id="KW-0696">RNA-directed RNA polymerase</keyword>
<evidence type="ECO:0000256" key="10">
    <source>
        <dbReference type="ARBA" id="ARBA00022844"/>
    </source>
</evidence>
<evidence type="ECO:0000256" key="11">
    <source>
        <dbReference type="ARBA" id="ARBA00022953"/>
    </source>
</evidence>
<dbReference type="InterPro" id="IPR026890">
    <property type="entry name" value="Mononeg_mRNAcap"/>
</dbReference>
<keyword evidence="12" id="KW-0506">mRNA capping</keyword>
<keyword evidence="5" id="KW-0808">Transferase</keyword>
<evidence type="ECO:0000256" key="9">
    <source>
        <dbReference type="ARBA" id="ARBA00022840"/>
    </source>
</evidence>
<comment type="catalytic activity">
    <reaction evidence="18">
        <text>a 5'-end (5'-triphosphoguanosine)-adenylyl-adenylyl-cytidylyl-adenosine in mRNA + S-adenosyl-L-methionine = a 5'-end (5'-triphosphoguanosine)-(2'-O-methyladenylyl)-adenylyl-cytidylyl-adenosine in mRNA + S-adenosyl-L-homocysteine + H(+)</text>
        <dbReference type="Rhea" id="RHEA:65380"/>
        <dbReference type="Rhea" id="RHEA-COMP:16797"/>
        <dbReference type="Rhea" id="RHEA-COMP:16801"/>
        <dbReference type="ChEBI" id="CHEBI:15378"/>
        <dbReference type="ChEBI" id="CHEBI:57856"/>
        <dbReference type="ChEBI" id="CHEBI:59789"/>
        <dbReference type="ChEBI" id="CHEBI:156482"/>
        <dbReference type="ChEBI" id="CHEBI:156484"/>
    </reaction>
</comment>
<evidence type="ECO:0000256" key="5">
    <source>
        <dbReference type="ARBA" id="ARBA00022679"/>
    </source>
</evidence>
<keyword evidence="13" id="KW-0511">Multifunctional enzyme</keyword>
<comment type="catalytic activity">
    <reaction evidence="19">
        <text>a 5'-end (5'-triphosphoguanosine)-adenylyl-adenylyl-cytidylyl-adenosine in mRNA + 2 S-adenosyl-L-methionine = a 5'-end (N(7)-methyl 5'-triphosphoguanosine)-(2'-O-methyladenylyl)-adenylyl-cytidylyl-adenosine in mRNA + 2 S-adenosyl-L-homocysteine + H(+)</text>
        <dbReference type="Rhea" id="RHEA:65376"/>
        <dbReference type="Rhea" id="RHEA-COMP:16797"/>
        <dbReference type="Rhea" id="RHEA-COMP:16798"/>
        <dbReference type="ChEBI" id="CHEBI:15378"/>
        <dbReference type="ChEBI" id="CHEBI:57856"/>
        <dbReference type="ChEBI" id="CHEBI:59789"/>
        <dbReference type="ChEBI" id="CHEBI:156483"/>
        <dbReference type="ChEBI" id="CHEBI:156484"/>
        <dbReference type="EC" id="2.1.1.375"/>
    </reaction>
</comment>
<dbReference type="InterPro" id="IPR014023">
    <property type="entry name" value="Mononeg_RNA_pol_cat"/>
</dbReference>
<evidence type="ECO:0000313" key="22">
    <source>
        <dbReference type="EMBL" id="QHA33906.1"/>
    </source>
</evidence>
<dbReference type="EMBL" id="MN661030">
    <property type="protein sequence ID" value="QHA33906.1"/>
    <property type="molecule type" value="Viral_cRNA"/>
</dbReference>
<keyword evidence="4" id="KW-0507">mRNA processing</keyword>
<dbReference type="GO" id="GO:0004482">
    <property type="term" value="F:mRNA 5'-cap (guanine-N7-)-methyltransferase activity"/>
    <property type="evidence" value="ECO:0007669"/>
    <property type="project" value="InterPro"/>
</dbReference>
<evidence type="ECO:0000256" key="4">
    <source>
        <dbReference type="ARBA" id="ARBA00022664"/>
    </source>
</evidence>
<reference evidence="22" key="1">
    <citation type="submission" date="2019-10" db="EMBL/GenBank/DDBJ databases">
        <authorList>
            <person name="Nitsche A."/>
            <person name="Hankeln T."/>
            <person name="Acosta O."/>
            <person name="Velez I.D."/>
            <person name="Schiemann D.J."/>
        </authorList>
    </citation>
    <scope>NUCLEOTIDE SEQUENCE</scope>
    <source>
        <strain evidence="22">Wy 1731-1</strain>
    </source>
</reference>
<evidence type="ECO:0000256" key="15">
    <source>
        <dbReference type="ARBA" id="ARBA00024499"/>
    </source>
</evidence>